<dbReference type="HAMAP" id="MF_00006">
    <property type="entry name" value="Arg_succ_lyase"/>
    <property type="match status" value="1"/>
</dbReference>
<accession>A0A1I5CU33</accession>
<evidence type="ECO:0000256" key="1">
    <source>
        <dbReference type="ARBA" id="ARBA00004941"/>
    </source>
</evidence>
<dbReference type="STRING" id="1527.SAMN04489757_10413"/>
<protein>
    <recommendedName>
        <fullName evidence="2 5">Argininosuccinate lyase</fullName>
        <shortName evidence="5">ASAL</shortName>
        <ecNumber evidence="2 5">4.3.2.1</ecNumber>
    </recommendedName>
    <alternativeName>
        <fullName evidence="5">Arginosuccinase</fullName>
    </alternativeName>
</protein>
<dbReference type="Gene3D" id="1.10.275.10">
    <property type="entry name" value="Fumarase/aspartase (N-terminal domain)"/>
    <property type="match status" value="1"/>
</dbReference>
<comment type="subcellular location">
    <subcellularLocation>
        <location evidence="5">Cytoplasm</location>
    </subcellularLocation>
</comment>
<dbReference type="InterPro" id="IPR022761">
    <property type="entry name" value="Fumarate_lyase_N"/>
</dbReference>
<dbReference type="PRINTS" id="PR00145">
    <property type="entry name" value="ARGSUCLYASE"/>
</dbReference>
<keyword evidence="3 5" id="KW-0055">Arginine biosynthesis</keyword>
<dbReference type="PANTHER" id="PTHR43814:SF1">
    <property type="entry name" value="ARGININOSUCCINATE LYASE"/>
    <property type="match status" value="1"/>
</dbReference>
<dbReference type="EC" id="4.3.2.1" evidence="2 5"/>
<dbReference type="GO" id="GO:0004056">
    <property type="term" value="F:argininosuccinate lyase activity"/>
    <property type="evidence" value="ECO:0007669"/>
    <property type="project" value="UniProtKB-UniRule"/>
</dbReference>
<dbReference type="NCBIfam" id="TIGR00838">
    <property type="entry name" value="argH"/>
    <property type="match status" value="1"/>
</dbReference>
<evidence type="ECO:0000256" key="2">
    <source>
        <dbReference type="ARBA" id="ARBA00012338"/>
    </source>
</evidence>
<evidence type="ECO:0000256" key="3">
    <source>
        <dbReference type="ARBA" id="ARBA00022571"/>
    </source>
</evidence>
<dbReference type="GO" id="GO:0042450">
    <property type="term" value="P:L-arginine biosynthetic process via ornithine"/>
    <property type="evidence" value="ECO:0007669"/>
    <property type="project" value="UniProtKB-UniRule"/>
</dbReference>
<dbReference type="Pfam" id="PF00206">
    <property type="entry name" value="Lyase_1"/>
    <property type="match status" value="1"/>
</dbReference>
<gene>
    <name evidence="5" type="primary">argH</name>
    <name evidence="8" type="ORF">SAMN04489757_10413</name>
</gene>
<comment type="pathway">
    <text evidence="1 5">Amino-acid biosynthesis; L-arginine biosynthesis; L-arginine from L-ornithine and carbamoyl phosphate: step 3/3.</text>
</comment>
<dbReference type="InterPro" id="IPR000362">
    <property type="entry name" value="Fumarate_lyase_fam"/>
</dbReference>
<sequence length="508" mass="57599">MNMNSYEEMKERVRLEDGDKFPAKSFTELVLKPAYDNAKEKLLDPMMEVNYAHLIMLYEQKLLGKEDAKKIGRALEELDLDRFRKGDYTGEYEDLFFEVEDALLKSAGDIAGNLHLARSRNDMGVTMYRMVMREYLLEVMKSLHKLIETFTCLAEEHKDTVMVAHTHTQQAQISTLGHYILAVCQILSRDMDRLKHAFKTVNRSSMGACAITTTGFPIDRQVMADLLGFDEMVVNSYDAIGGGDYLGETATAIMLAAIDAGKVVQDFLLWATQEFNVLRAGNPYVQVSSIMPQKRNPVSIEHLRSLLSTSIGNCQTLLTMLHNTPYGDIVDTEDDAQPYGWMACEILSKSYILFSNVMSTIEVNKEVLLQRAYNGFATITELADTLVRETGVPFRKAHSVASKLAEEYVAKGKSIQDMDEEHVKSVFEQVTGSKWEIDYAKIKESIDPKHFVNIRNIKGGCGPEAMEDMLKEAYKTNDSHKEWISKKQELIINAHNDLRNRIHSLLDK</sequence>
<dbReference type="InterPro" id="IPR024083">
    <property type="entry name" value="Fumarase/histidase_N"/>
</dbReference>
<dbReference type="InterPro" id="IPR009049">
    <property type="entry name" value="Argininosuccinate_lyase"/>
</dbReference>
<comment type="similarity">
    <text evidence="5">Belongs to the lyase 1 family. Argininosuccinate lyase subfamily.</text>
</comment>
<dbReference type="GO" id="GO:0005829">
    <property type="term" value="C:cytosol"/>
    <property type="evidence" value="ECO:0007669"/>
    <property type="project" value="TreeGrafter"/>
</dbReference>
<name>A0A1I5CU33_9FIRM</name>
<dbReference type="Pfam" id="PF14698">
    <property type="entry name" value="ASL_C2"/>
    <property type="match status" value="1"/>
</dbReference>
<dbReference type="AlphaFoldDB" id="A0A1I5CU33"/>
<evidence type="ECO:0000256" key="5">
    <source>
        <dbReference type="HAMAP-Rule" id="MF_00006"/>
    </source>
</evidence>
<dbReference type="UniPathway" id="UPA00068">
    <property type="reaction ID" value="UER00114"/>
</dbReference>
<dbReference type="RefSeq" id="WP_091684333.1">
    <property type="nucleotide sequence ID" value="NZ_BAABFM010000079.1"/>
</dbReference>
<feature type="domain" description="Argininosuccinate lyase C-terminal" evidence="7">
    <location>
        <begin position="376"/>
        <end position="453"/>
    </location>
</feature>
<dbReference type="Proteomes" id="UP000198806">
    <property type="component" value="Unassembled WGS sequence"/>
</dbReference>
<proteinExistence type="inferred from homology"/>
<keyword evidence="5" id="KW-0028">Amino-acid biosynthesis</keyword>
<feature type="domain" description="Fumarate lyase N-terminal" evidence="6">
    <location>
        <begin position="108"/>
        <end position="307"/>
    </location>
</feature>
<dbReference type="PANTHER" id="PTHR43814">
    <property type="entry name" value="ARGININOSUCCINATE LYASE"/>
    <property type="match status" value="1"/>
</dbReference>
<dbReference type="InterPro" id="IPR008948">
    <property type="entry name" value="L-Aspartase-like"/>
</dbReference>
<comment type="catalytic activity">
    <reaction evidence="5">
        <text>2-(N(omega)-L-arginino)succinate = fumarate + L-arginine</text>
        <dbReference type="Rhea" id="RHEA:24020"/>
        <dbReference type="ChEBI" id="CHEBI:29806"/>
        <dbReference type="ChEBI" id="CHEBI:32682"/>
        <dbReference type="ChEBI" id="CHEBI:57472"/>
        <dbReference type="EC" id="4.3.2.1"/>
    </reaction>
</comment>
<organism evidence="8 9">
    <name type="scientific">Anaerocolumna aminovalerica</name>
    <dbReference type="NCBI Taxonomy" id="1527"/>
    <lineage>
        <taxon>Bacteria</taxon>
        <taxon>Bacillati</taxon>
        <taxon>Bacillota</taxon>
        <taxon>Clostridia</taxon>
        <taxon>Lachnospirales</taxon>
        <taxon>Lachnospiraceae</taxon>
        <taxon>Anaerocolumna</taxon>
    </lineage>
</organism>
<keyword evidence="9" id="KW-1185">Reference proteome</keyword>
<keyword evidence="5" id="KW-0963">Cytoplasm</keyword>
<evidence type="ECO:0000259" key="7">
    <source>
        <dbReference type="Pfam" id="PF14698"/>
    </source>
</evidence>
<dbReference type="Gene3D" id="1.10.40.30">
    <property type="entry name" value="Fumarase/aspartase (C-terminal domain)"/>
    <property type="match status" value="1"/>
</dbReference>
<evidence type="ECO:0000256" key="4">
    <source>
        <dbReference type="ARBA" id="ARBA00023239"/>
    </source>
</evidence>
<dbReference type="PRINTS" id="PR00149">
    <property type="entry name" value="FUMRATELYASE"/>
</dbReference>
<dbReference type="SUPFAM" id="SSF48557">
    <property type="entry name" value="L-aspartase-like"/>
    <property type="match status" value="1"/>
</dbReference>
<dbReference type="InterPro" id="IPR029419">
    <property type="entry name" value="Arg_succ_lyase_C"/>
</dbReference>
<evidence type="ECO:0000313" key="9">
    <source>
        <dbReference type="Proteomes" id="UP000198806"/>
    </source>
</evidence>
<keyword evidence="4 5" id="KW-0456">Lyase</keyword>
<dbReference type="OrthoDB" id="9769623at2"/>
<dbReference type="EMBL" id="FOWD01000004">
    <property type="protein sequence ID" value="SFN90463.1"/>
    <property type="molecule type" value="Genomic_DNA"/>
</dbReference>
<dbReference type="CDD" id="cd01359">
    <property type="entry name" value="Argininosuccinate_lyase"/>
    <property type="match status" value="1"/>
</dbReference>
<evidence type="ECO:0000313" key="8">
    <source>
        <dbReference type="EMBL" id="SFN90463.1"/>
    </source>
</evidence>
<dbReference type="Gene3D" id="1.20.200.10">
    <property type="entry name" value="Fumarase/aspartase (Central domain)"/>
    <property type="match status" value="1"/>
</dbReference>
<evidence type="ECO:0000259" key="6">
    <source>
        <dbReference type="Pfam" id="PF00206"/>
    </source>
</evidence>
<reference evidence="8 9" key="1">
    <citation type="submission" date="2016-10" db="EMBL/GenBank/DDBJ databases">
        <authorList>
            <person name="de Groot N.N."/>
        </authorList>
    </citation>
    <scope>NUCLEOTIDE SEQUENCE [LARGE SCALE GENOMIC DNA]</scope>
    <source>
        <strain evidence="8 9">DSM 1283</strain>
    </source>
</reference>